<feature type="signal peptide" evidence="14">
    <location>
        <begin position="1"/>
        <end position="21"/>
    </location>
</feature>
<reference evidence="17 18" key="1">
    <citation type="submission" date="2019-04" db="EMBL/GenBank/DDBJ databases">
        <authorList>
            <person name="Feng G."/>
            <person name="Zhang J."/>
            <person name="Zhu H."/>
        </authorList>
    </citation>
    <scope>NUCLEOTIDE SEQUENCE [LARGE SCALE GENOMIC DNA]</scope>
    <source>
        <strain evidence="17 18">JCM 19491</strain>
    </source>
</reference>
<dbReference type="GO" id="GO:0015344">
    <property type="term" value="F:siderophore uptake transmembrane transporter activity"/>
    <property type="evidence" value="ECO:0007669"/>
    <property type="project" value="TreeGrafter"/>
</dbReference>
<name>A0A4Z0MJK4_9BACT</name>
<dbReference type="AlphaFoldDB" id="A0A4Z0MJK4"/>
<evidence type="ECO:0000256" key="9">
    <source>
        <dbReference type="ARBA" id="ARBA00023077"/>
    </source>
</evidence>
<dbReference type="Proteomes" id="UP000298284">
    <property type="component" value="Unassembled WGS sequence"/>
</dbReference>
<evidence type="ECO:0000256" key="6">
    <source>
        <dbReference type="ARBA" id="ARBA00022729"/>
    </source>
</evidence>
<feature type="chain" id="PRO_5021434898" evidence="14">
    <location>
        <begin position="22"/>
        <end position="864"/>
    </location>
</feature>
<keyword evidence="10 12" id="KW-0472">Membrane</keyword>
<dbReference type="Gene3D" id="2.40.170.20">
    <property type="entry name" value="TonB-dependent receptor, beta-barrel domain"/>
    <property type="match status" value="1"/>
</dbReference>
<keyword evidence="2 12" id="KW-0813">Transport</keyword>
<dbReference type="Pfam" id="PF00593">
    <property type="entry name" value="TonB_dep_Rec_b-barrel"/>
    <property type="match status" value="1"/>
</dbReference>
<keyword evidence="18" id="KW-1185">Reference proteome</keyword>
<dbReference type="PROSITE" id="PS52016">
    <property type="entry name" value="TONB_DEPENDENT_REC_3"/>
    <property type="match status" value="1"/>
</dbReference>
<organism evidence="17 18">
    <name type="scientific">Hymenobacter wooponensis</name>
    <dbReference type="NCBI Taxonomy" id="1525360"/>
    <lineage>
        <taxon>Bacteria</taxon>
        <taxon>Pseudomonadati</taxon>
        <taxon>Bacteroidota</taxon>
        <taxon>Cytophagia</taxon>
        <taxon>Cytophagales</taxon>
        <taxon>Hymenobacteraceae</taxon>
        <taxon>Hymenobacter</taxon>
    </lineage>
</organism>
<dbReference type="InterPro" id="IPR012910">
    <property type="entry name" value="Plug_dom"/>
</dbReference>
<dbReference type="InterPro" id="IPR036942">
    <property type="entry name" value="Beta-barrel_TonB_sf"/>
</dbReference>
<dbReference type="InterPro" id="IPR008969">
    <property type="entry name" value="CarboxyPept-like_regulatory"/>
</dbReference>
<keyword evidence="11 12" id="KW-0998">Cell outer membrane</keyword>
<dbReference type="PANTHER" id="PTHR32552:SF68">
    <property type="entry name" value="FERRICHROME OUTER MEMBRANE TRANSPORTER_PHAGE RECEPTOR"/>
    <property type="match status" value="1"/>
</dbReference>
<dbReference type="Gene3D" id="2.60.40.1120">
    <property type="entry name" value="Carboxypeptidase-like, regulatory domain"/>
    <property type="match status" value="1"/>
</dbReference>
<feature type="domain" description="TonB-dependent receptor-like beta-barrel" evidence="15">
    <location>
        <begin position="325"/>
        <end position="834"/>
    </location>
</feature>
<evidence type="ECO:0000256" key="10">
    <source>
        <dbReference type="ARBA" id="ARBA00023136"/>
    </source>
</evidence>
<feature type="domain" description="TonB-dependent receptor plug" evidence="16">
    <location>
        <begin position="155"/>
        <end position="252"/>
    </location>
</feature>
<evidence type="ECO:0000256" key="4">
    <source>
        <dbReference type="ARBA" id="ARBA00022496"/>
    </source>
</evidence>
<evidence type="ECO:0000256" key="14">
    <source>
        <dbReference type="SAM" id="SignalP"/>
    </source>
</evidence>
<evidence type="ECO:0000313" key="17">
    <source>
        <dbReference type="EMBL" id="TGD79507.1"/>
    </source>
</evidence>
<evidence type="ECO:0000256" key="8">
    <source>
        <dbReference type="ARBA" id="ARBA00023065"/>
    </source>
</evidence>
<dbReference type="Pfam" id="PF13715">
    <property type="entry name" value="CarbopepD_reg_2"/>
    <property type="match status" value="1"/>
</dbReference>
<dbReference type="OrthoDB" id="9758472at2"/>
<gene>
    <name evidence="17" type="ORF">EU557_14880</name>
</gene>
<dbReference type="EMBL" id="SRKZ01000004">
    <property type="protein sequence ID" value="TGD79507.1"/>
    <property type="molecule type" value="Genomic_DNA"/>
</dbReference>
<evidence type="ECO:0000256" key="11">
    <source>
        <dbReference type="ARBA" id="ARBA00023237"/>
    </source>
</evidence>
<accession>A0A4Z0MJK4</accession>
<dbReference type="SUPFAM" id="SSF49464">
    <property type="entry name" value="Carboxypeptidase regulatory domain-like"/>
    <property type="match status" value="1"/>
</dbReference>
<sequence length="864" mass="93147">MPRPFPLLLLLSMPLATFATAAVTAPDGSSTLHLKHGDGDDTAQRGRVVGRVTNAAGEPVEGVTVALKGTTYGATTGTDGSFRLSVPAGSYQLVVSSMGYTSQEFAVTVTAGETLTLAPFALAQSSQQLNEVTVTGNKSLNERITGVSKMAIAPLDLPQSVVTIKQETLEQQQVLRLSDAIVNVSGIYVTSTTGGTQEELGSRGFAYGSNNTFKNGVRFNNGIMPEASSLESLEVLKGSAAILYGNVAAGGVLNLVTKKPRFEQGGSLGLRVGSFGFWKPMVDVYGAVGQSEKVAYRINGTYEQGNSYRDQVKSDRFYVNPSLLFKLTPKTTLVLEGDYLRDNRTPDFGIGAINYEIQDSRSRFLNVAGANNATTQTSTTATITSQLNNTWQVRGVAGFQRYDNELRSASRPTTVVGTAGPTYGNLTRGLQRTQTSENYYLAQLDLTGNFRTGFLGHTLLVGADADQYETNTLAYTNPASTTRANTAVSTYDIINLLDPSKTIGQPAERLSGFNDLVRNTLTLGNTRRAGFYVQDLLSISEKVKVLAGLRWTYQETPSDVYYYNSVTNIANKTAGTLVNNRRFDNAFSPRLGLVYQPVKTTSLFASYSNSFQPNTGQDASGKSLAPSTFDQYEAGIKNDLFNGALSANVTAYRIVNSNLAQTYLGPVLGADGQPVVGSNGQTVTNLNTNVKELAGEVTSKGVEVDIQTKPMMGVSLIAGYSYNNTAYTKSNIYENGSRLRYNPAHTANLSLFYNFGSAFGENGFLRGLSAGVTGYYVGDKLAGRNPRLYDPNKGPGQPFTDTFKLISIPNYTLFDASLGYSYERLSVRVKMSNILNELSYNLHDDNSVNPIAPRTFSATLGYKL</sequence>
<evidence type="ECO:0000256" key="7">
    <source>
        <dbReference type="ARBA" id="ARBA00023004"/>
    </source>
</evidence>
<dbReference type="Gene3D" id="2.170.130.10">
    <property type="entry name" value="TonB-dependent receptor, plug domain"/>
    <property type="match status" value="1"/>
</dbReference>
<keyword evidence="7" id="KW-0408">Iron</keyword>
<dbReference type="SUPFAM" id="SSF56935">
    <property type="entry name" value="Porins"/>
    <property type="match status" value="1"/>
</dbReference>
<keyword evidence="6 14" id="KW-0732">Signal</keyword>
<dbReference type="GO" id="GO:0009279">
    <property type="term" value="C:cell outer membrane"/>
    <property type="evidence" value="ECO:0007669"/>
    <property type="project" value="UniProtKB-SubCell"/>
</dbReference>
<evidence type="ECO:0000256" key="13">
    <source>
        <dbReference type="RuleBase" id="RU003357"/>
    </source>
</evidence>
<evidence type="ECO:0000256" key="1">
    <source>
        <dbReference type="ARBA" id="ARBA00004571"/>
    </source>
</evidence>
<evidence type="ECO:0000256" key="2">
    <source>
        <dbReference type="ARBA" id="ARBA00022448"/>
    </source>
</evidence>
<evidence type="ECO:0000259" key="16">
    <source>
        <dbReference type="Pfam" id="PF07715"/>
    </source>
</evidence>
<evidence type="ECO:0000256" key="12">
    <source>
        <dbReference type="PROSITE-ProRule" id="PRU01360"/>
    </source>
</evidence>
<comment type="caution">
    <text evidence="17">The sequence shown here is derived from an EMBL/GenBank/DDBJ whole genome shotgun (WGS) entry which is preliminary data.</text>
</comment>
<proteinExistence type="inferred from homology"/>
<evidence type="ECO:0000256" key="5">
    <source>
        <dbReference type="ARBA" id="ARBA00022692"/>
    </source>
</evidence>
<keyword evidence="9 13" id="KW-0798">TonB box</keyword>
<keyword evidence="5 12" id="KW-0812">Transmembrane</keyword>
<comment type="similarity">
    <text evidence="12 13">Belongs to the TonB-dependent receptor family.</text>
</comment>
<dbReference type="PANTHER" id="PTHR32552">
    <property type="entry name" value="FERRICHROME IRON RECEPTOR-RELATED"/>
    <property type="match status" value="1"/>
</dbReference>
<dbReference type="Pfam" id="PF07715">
    <property type="entry name" value="Plug"/>
    <property type="match status" value="1"/>
</dbReference>
<protein>
    <submittedName>
        <fullName evidence="17">PEGA domain-containing protein</fullName>
    </submittedName>
</protein>
<keyword evidence="4" id="KW-0410">Iron transport</keyword>
<evidence type="ECO:0000256" key="3">
    <source>
        <dbReference type="ARBA" id="ARBA00022452"/>
    </source>
</evidence>
<evidence type="ECO:0000259" key="15">
    <source>
        <dbReference type="Pfam" id="PF00593"/>
    </source>
</evidence>
<keyword evidence="3 12" id="KW-1134">Transmembrane beta strand</keyword>
<dbReference type="CDD" id="cd01347">
    <property type="entry name" value="ligand_gated_channel"/>
    <property type="match status" value="1"/>
</dbReference>
<evidence type="ECO:0000313" key="18">
    <source>
        <dbReference type="Proteomes" id="UP000298284"/>
    </source>
</evidence>
<dbReference type="InterPro" id="IPR039426">
    <property type="entry name" value="TonB-dep_rcpt-like"/>
</dbReference>
<dbReference type="InterPro" id="IPR037066">
    <property type="entry name" value="Plug_dom_sf"/>
</dbReference>
<comment type="subcellular location">
    <subcellularLocation>
        <location evidence="1 12">Cell outer membrane</location>
        <topology evidence="1 12">Multi-pass membrane protein</topology>
    </subcellularLocation>
</comment>
<dbReference type="InterPro" id="IPR000531">
    <property type="entry name" value="Beta-barrel_TonB"/>
</dbReference>
<keyword evidence="8" id="KW-0406">Ion transport</keyword>